<evidence type="ECO:0000256" key="1">
    <source>
        <dbReference type="SAM" id="Phobius"/>
    </source>
</evidence>
<evidence type="ECO:0000313" key="3">
    <source>
        <dbReference type="Proteomes" id="UP000323708"/>
    </source>
</evidence>
<name>A0A5B0WZS4_9GAMM</name>
<dbReference type="AlphaFoldDB" id="A0A5B0WZS4"/>
<keyword evidence="3" id="KW-1185">Reference proteome</keyword>
<protein>
    <submittedName>
        <fullName evidence="2">Uncharacterized protein</fullName>
    </submittedName>
</protein>
<evidence type="ECO:0000313" key="2">
    <source>
        <dbReference type="EMBL" id="KAA1192584.1"/>
    </source>
</evidence>
<dbReference type="Proteomes" id="UP000323708">
    <property type="component" value="Unassembled WGS sequence"/>
</dbReference>
<sequence>MNPTVFNRATHFSLIWGVMLCFITIIEWRSLDREPLKKDILSPFIHRDVKIIAQPERPSSAGQAQYVVELDFNGPLFLACFFIPIIIFHGIGRLWTRIRAG</sequence>
<reference evidence="2 3" key="1">
    <citation type="submission" date="2019-09" db="EMBL/GenBank/DDBJ databases">
        <authorList>
            <person name="Chen X.-Y."/>
        </authorList>
    </citation>
    <scope>NUCLEOTIDE SEQUENCE [LARGE SCALE GENOMIC DNA]</scope>
    <source>
        <strain evidence="2 3">NY5</strain>
    </source>
</reference>
<dbReference type="EMBL" id="VTUX01000003">
    <property type="protein sequence ID" value="KAA1192584.1"/>
    <property type="molecule type" value="Genomic_DNA"/>
</dbReference>
<organism evidence="2 3">
    <name type="scientific">Pseudohalioglobus sediminis</name>
    <dbReference type="NCBI Taxonomy" id="2606449"/>
    <lineage>
        <taxon>Bacteria</taxon>
        <taxon>Pseudomonadati</taxon>
        <taxon>Pseudomonadota</taxon>
        <taxon>Gammaproteobacteria</taxon>
        <taxon>Cellvibrionales</taxon>
        <taxon>Halieaceae</taxon>
        <taxon>Pseudohalioglobus</taxon>
    </lineage>
</organism>
<keyword evidence="1" id="KW-0472">Membrane</keyword>
<keyword evidence="1" id="KW-1133">Transmembrane helix</keyword>
<accession>A0A5B0WZS4</accession>
<dbReference type="RefSeq" id="WP_149610867.1">
    <property type="nucleotide sequence ID" value="NZ_VTUX01000003.1"/>
</dbReference>
<proteinExistence type="predicted"/>
<keyword evidence="1" id="KW-0812">Transmembrane</keyword>
<feature type="transmembrane region" description="Helical" evidence="1">
    <location>
        <begin position="12"/>
        <end position="31"/>
    </location>
</feature>
<feature type="transmembrane region" description="Helical" evidence="1">
    <location>
        <begin position="76"/>
        <end position="95"/>
    </location>
</feature>
<comment type="caution">
    <text evidence="2">The sequence shown here is derived from an EMBL/GenBank/DDBJ whole genome shotgun (WGS) entry which is preliminary data.</text>
</comment>
<gene>
    <name evidence="2" type="ORF">F0M18_07910</name>
</gene>